<accession>A0A0A9DNC6</accession>
<dbReference type="EMBL" id="GBRH01212613">
    <property type="protein sequence ID" value="JAD85282.1"/>
    <property type="molecule type" value="Transcribed_RNA"/>
</dbReference>
<name>A0A0A9DNC6_ARUDO</name>
<dbReference type="AlphaFoldDB" id="A0A0A9DNC6"/>
<organism evidence="1">
    <name type="scientific">Arundo donax</name>
    <name type="common">Giant reed</name>
    <name type="synonym">Donax arundinaceus</name>
    <dbReference type="NCBI Taxonomy" id="35708"/>
    <lineage>
        <taxon>Eukaryota</taxon>
        <taxon>Viridiplantae</taxon>
        <taxon>Streptophyta</taxon>
        <taxon>Embryophyta</taxon>
        <taxon>Tracheophyta</taxon>
        <taxon>Spermatophyta</taxon>
        <taxon>Magnoliopsida</taxon>
        <taxon>Liliopsida</taxon>
        <taxon>Poales</taxon>
        <taxon>Poaceae</taxon>
        <taxon>PACMAD clade</taxon>
        <taxon>Arundinoideae</taxon>
        <taxon>Arundineae</taxon>
        <taxon>Arundo</taxon>
    </lineage>
</organism>
<proteinExistence type="predicted"/>
<reference evidence="1" key="2">
    <citation type="journal article" date="2015" name="Data Brief">
        <title>Shoot transcriptome of the giant reed, Arundo donax.</title>
        <authorList>
            <person name="Barrero R.A."/>
            <person name="Guerrero F.D."/>
            <person name="Moolhuijzen P."/>
            <person name="Goolsby J.A."/>
            <person name="Tidwell J."/>
            <person name="Bellgard S.E."/>
            <person name="Bellgard M.I."/>
        </authorList>
    </citation>
    <scope>NUCLEOTIDE SEQUENCE</scope>
    <source>
        <tissue evidence="1">Shoot tissue taken approximately 20 cm above the soil surface</tissue>
    </source>
</reference>
<evidence type="ECO:0000313" key="1">
    <source>
        <dbReference type="EMBL" id="JAD85282.1"/>
    </source>
</evidence>
<protein>
    <submittedName>
        <fullName evidence="1">Uncharacterized protein</fullName>
    </submittedName>
</protein>
<sequence length="113" mass="12953">MIRVACLRKLGQCSITISTKLFCEEALANWSHMNTYHYMSTCFDITESKTRALSMFWSTCFGTTESKCMIPLLVTVHCYTRPNKQAGLTARNQATISHCIEQHRNQASKGRRR</sequence>
<reference evidence="1" key="1">
    <citation type="submission" date="2014-09" db="EMBL/GenBank/DDBJ databases">
        <authorList>
            <person name="Magalhaes I.L.F."/>
            <person name="Oliveira U."/>
            <person name="Santos F.R."/>
            <person name="Vidigal T.H.D.A."/>
            <person name="Brescovit A.D."/>
            <person name="Santos A.J."/>
        </authorList>
    </citation>
    <scope>NUCLEOTIDE SEQUENCE</scope>
    <source>
        <tissue evidence="1">Shoot tissue taken approximately 20 cm above the soil surface</tissue>
    </source>
</reference>